<dbReference type="InterPro" id="IPR018211">
    <property type="entry name" value="ADH_Fe_CS"/>
</dbReference>
<organism evidence="6 7">
    <name type="scientific">Salipaludibacillus neizhouensis</name>
    <dbReference type="NCBI Taxonomy" id="885475"/>
    <lineage>
        <taxon>Bacteria</taxon>
        <taxon>Bacillati</taxon>
        <taxon>Bacillota</taxon>
        <taxon>Bacilli</taxon>
        <taxon>Bacillales</taxon>
        <taxon>Bacillaceae</taxon>
    </lineage>
</organism>
<dbReference type="PROSITE" id="PS00913">
    <property type="entry name" value="ADH_IRON_1"/>
    <property type="match status" value="1"/>
</dbReference>
<dbReference type="GO" id="GO:0004022">
    <property type="term" value="F:alcohol dehydrogenase (NAD+) activity"/>
    <property type="evidence" value="ECO:0007669"/>
    <property type="project" value="TreeGrafter"/>
</dbReference>
<comment type="similarity">
    <text evidence="1">Belongs to the iron-containing alcohol dehydrogenase family.</text>
</comment>
<feature type="domain" description="Fe-containing alcohol dehydrogenase-like C-terminal" evidence="5">
    <location>
        <begin position="190"/>
        <end position="386"/>
    </location>
</feature>
<dbReference type="Gene3D" id="3.40.50.1970">
    <property type="match status" value="1"/>
</dbReference>
<keyword evidence="2" id="KW-0560">Oxidoreductase</keyword>
<dbReference type="Pfam" id="PF25137">
    <property type="entry name" value="ADH_Fe_C"/>
    <property type="match status" value="1"/>
</dbReference>
<dbReference type="CDD" id="cd08551">
    <property type="entry name" value="Fe-ADH"/>
    <property type="match status" value="1"/>
</dbReference>
<dbReference type="PANTHER" id="PTHR11496:SF102">
    <property type="entry name" value="ALCOHOL DEHYDROGENASE 4"/>
    <property type="match status" value="1"/>
</dbReference>
<evidence type="ECO:0000313" key="7">
    <source>
        <dbReference type="Proteomes" id="UP000281498"/>
    </source>
</evidence>
<comment type="caution">
    <text evidence="6">The sequence shown here is derived from an EMBL/GenBank/DDBJ whole genome shotgun (WGS) entry which is preliminary data.</text>
</comment>
<dbReference type="RefSeq" id="WP_110938447.1">
    <property type="nucleotide sequence ID" value="NZ_KZ614147.1"/>
</dbReference>
<reference evidence="6 7" key="1">
    <citation type="submission" date="2017-10" db="EMBL/GenBank/DDBJ databases">
        <title>Bacillus sp. nov., a halophilic bacterium isolated from a Keqin Lake.</title>
        <authorList>
            <person name="Wang H."/>
        </authorList>
    </citation>
    <scope>NUCLEOTIDE SEQUENCE [LARGE SCALE GENOMIC DNA]</scope>
    <source>
        <strain evidence="6 7">KCTC 13187</strain>
    </source>
</reference>
<dbReference type="SUPFAM" id="SSF56796">
    <property type="entry name" value="Dehydroquinate synthase-like"/>
    <property type="match status" value="1"/>
</dbReference>
<dbReference type="Proteomes" id="UP000281498">
    <property type="component" value="Unassembled WGS sequence"/>
</dbReference>
<dbReference type="OrthoDB" id="9815791at2"/>
<protein>
    <submittedName>
        <fullName evidence="6">Alcohol dehydrogenase</fullName>
    </submittedName>
</protein>
<dbReference type="InterPro" id="IPR039697">
    <property type="entry name" value="Alcohol_dehydrogenase_Fe"/>
</dbReference>
<keyword evidence="7" id="KW-1185">Reference proteome</keyword>
<evidence type="ECO:0000256" key="1">
    <source>
        <dbReference type="ARBA" id="ARBA00007358"/>
    </source>
</evidence>
<evidence type="ECO:0000259" key="5">
    <source>
        <dbReference type="Pfam" id="PF25137"/>
    </source>
</evidence>
<dbReference type="AlphaFoldDB" id="A0A3A9K9A4"/>
<sequence>MNITASFQTANRILLREGILNDLGEHLDMFDDVKQVLIVTADFMKDLDFMKSLENQLTKKDITYNIFDKVEAEPTIDHITSVTKELDNVNYDLIIGIGGGSVLDVTKLLSVLMKGNVELKNLVEGEKIKSKGIPMVLIPTTAGTGSEVTPNAIVTLPKEELKVGVVSSYLLPDLVLLDPNLTISLPPHITAATGMDAFTHSFESYISNKANPLSDMFAMESMRLISKSILKAYHNGGDIEARKDMLLASTYGGMALTSAGTAAVHALAYPLGGKFNISHGEANSMLLPHVTRENLDTIEERMSVIAREIGLTNDRNIEQAEAAQLLIDEMVNWTKELNIPQDLRKFGVTDDDVHTLATAASKVKRLMDNNPKVLSIDVIESIYKKML</sequence>
<evidence type="ECO:0000259" key="4">
    <source>
        <dbReference type="Pfam" id="PF00465"/>
    </source>
</evidence>
<evidence type="ECO:0000256" key="2">
    <source>
        <dbReference type="ARBA" id="ARBA00023002"/>
    </source>
</evidence>
<dbReference type="Pfam" id="PF00465">
    <property type="entry name" value="Fe-ADH"/>
    <property type="match status" value="1"/>
</dbReference>
<dbReference type="InterPro" id="IPR001670">
    <property type="entry name" value="ADH_Fe/GldA"/>
</dbReference>
<proteinExistence type="inferred from homology"/>
<dbReference type="FunFam" id="1.20.1090.10:FF:000001">
    <property type="entry name" value="Aldehyde-alcohol dehydrogenase"/>
    <property type="match status" value="1"/>
</dbReference>
<dbReference type="EMBL" id="PDOE01000002">
    <property type="protein sequence ID" value="RKL68108.1"/>
    <property type="molecule type" value="Genomic_DNA"/>
</dbReference>
<evidence type="ECO:0000313" key="6">
    <source>
        <dbReference type="EMBL" id="RKL68108.1"/>
    </source>
</evidence>
<dbReference type="GO" id="GO:0046872">
    <property type="term" value="F:metal ion binding"/>
    <property type="evidence" value="ECO:0007669"/>
    <property type="project" value="InterPro"/>
</dbReference>
<dbReference type="PANTHER" id="PTHR11496">
    <property type="entry name" value="ALCOHOL DEHYDROGENASE"/>
    <property type="match status" value="1"/>
</dbReference>
<keyword evidence="3" id="KW-0520">NAD</keyword>
<accession>A0A3A9K9A4</accession>
<dbReference type="InterPro" id="IPR056798">
    <property type="entry name" value="ADH_Fe_C"/>
</dbReference>
<dbReference type="FunFam" id="3.40.50.1970:FF:000003">
    <property type="entry name" value="Alcohol dehydrogenase, iron-containing"/>
    <property type="match status" value="1"/>
</dbReference>
<gene>
    <name evidence="6" type="ORF">CR203_06330</name>
</gene>
<dbReference type="Gene3D" id="1.20.1090.10">
    <property type="entry name" value="Dehydroquinate synthase-like - alpha domain"/>
    <property type="match status" value="1"/>
</dbReference>
<evidence type="ECO:0000256" key="3">
    <source>
        <dbReference type="ARBA" id="ARBA00023027"/>
    </source>
</evidence>
<feature type="domain" description="Alcohol dehydrogenase iron-type/glycerol dehydrogenase GldA" evidence="4">
    <location>
        <begin position="11"/>
        <end position="179"/>
    </location>
</feature>
<name>A0A3A9K9A4_9BACI</name>